<evidence type="ECO:0000313" key="3">
    <source>
        <dbReference type="Proteomes" id="UP000092993"/>
    </source>
</evidence>
<protein>
    <submittedName>
        <fullName evidence="2">Uncharacterized protein</fullName>
    </submittedName>
</protein>
<name>A0A1C7M2D2_GRIFR</name>
<dbReference type="Proteomes" id="UP000092993">
    <property type="component" value="Unassembled WGS sequence"/>
</dbReference>
<dbReference type="AlphaFoldDB" id="A0A1C7M2D2"/>
<organism evidence="2 3">
    <name type="scientific">Grifola frondosa</name>
    <name type="common">Maitake</name>
    <name type="synonym">Polyporus frondosus</name>
    <dbReference type="NCBI Taxonomy" id="5627"/>
    <lineage>
        <taxon>Eukaryota</taxon>
        <taxon>Fungi</taxon>
        <taxon>Dikarya</taxon>
        <taxon>Basidiomycota</taxon>
        <taxon>Agaricomycotina</taxon>
        <taxon>Agaricomycetes</taxon>
        <taxon>Polyporales</taxon>
        <taxon>Grifolaceae</taxon>
        <taxon>Grifola</taxon>
    </lineage>
</organism>
<keyword evidence="3" id="KW-1185">Reference proteome</keyword>
<accession>A0A1C7M2D2</accession>
<comment type="caution">
    <text evidence="2">The sequence shown here is derived from an EMBL/GenBank/DDBJ whole genome shotgun (WGS) entry which is preliminary data.</text>
</comment>
<evidence type="ECO:0000313" key="2">
    <source>
        <dbReference type="EMBL" id="OBZ71101.1"/>
    </source>
</evidence>
<reference evidence="2 3" key="1">
    <citation type="submission" date="2016-03" db="EMBL/GenBank/DDBJ databases">
        <title>Whole genome sequencing of Grifola frondosa 9006-11.</title>
        <authorList>
            <person name="Min B."/>
            <person name="Park H."/>
            <person name="Kim J.-G."/>
            <person name="Cho H."/>
            <person name="Oh Y.-L."/>
            <person name="Kong W.-S."/>
            <person name="Choi I.-G."/>
        </authorList>
    </citation>
    <scope>NUCLEOTIDE SEQUENCE [LARGE SCALE GENOMIC DNA]</scope>
    <source>
        <strain evidence="2 3">9006-11</strain>
    </source>
</reference>
<gene>
    <name evidence="2" type="ORF">A0H81_08807</name>
</gene>
<evidence type="ECO:0000256" key="1">
    <source>
        <dbReference type="SAM" id="MobiDB-lite"/>
    </source>
</evidence>
<dbReference type="EMBL" id="LUGG01000011">
    <property type="protein sequence ID" value="OBZ71101.1"/>
    <property type="molecule type" value="Genomic_DNA"/>
</dbReference>
<proteinExistence type="predicted"/>
<feature type="region of interest" description="Disordered" evidence="1">
    <location>
        <begin position="27"/>
        <end position="50"/>
    </location>
</feature>
<sequence length="176" mass="19813">MTQTPDAQASNPISPIAPSRHAIEQATRQMMARASATNSHAKIHGPAPTHTPCVVQKELYPASHRQHAPFTRRLPVPLQHFFRGASCIAIIKRRLNVQPPPHLRARLHIFSASDIMLGESDLLWGTASSSRRRMERRNFRRRAQDDRHSSCAACAHANGPACTTWMFKRRSMLELV</sequence>